<dbReference type="SMART" id="SM01162">
    <property type="entry name" value="DUF1771"/>
    <property type="match status" value="1"/>
</dbReference>
<dbReference type="PANTHER" id="PTHR47812">
    <property type="entry name" value="SMR (SMALL MUTS RELATED) DOMAIN-CONTAINING PROTEIN"/>
    <property type="match status" value="1"/>
</dbReference>
<dbReference type="SMART" id="SM00463">
    <property type="entry name" value="SMR"/>
    <property type="match status" value="1"/>
</dbReference>
<dbReference type="PROSITE" id="PS50828">
    <property type="entry name" value="SMR"/>
    <property type="match status" value="1"/>
</dbReference>
<evidence type="ECO:0000313" key="3">
    <source>
        <dbReference type="EnsemblPlants" id="AUR62000575-RA:cds"/>
    </source>
</evidence>
<dbReference type="InterPro" id="IPR002625">
    <property type="entry name" value="Smr_dom"/>
</dbReference>
<name>A0A803KNG9_CHEQI</name>
<proteinExistence type="predicted"/>
<dbReference type="Proteomes" id="UP000596660">
    <property type="component" value="Unplaced"/>
</dbReference>
<dbReference type="OMA" id="MNSWADD"/>
<feature type="domain" description="Smr" evidence="2">
    <location>
        <begin position="342"/>
        <end position="459"/>
    </location>
</feature>
<reference evidence="3" key="1">
    <citation type="journal article" date="2017" name="Nature">
        <title>The genome of Chenopodium quinoa.</title>
        <authorList>
            <person name="Jarvis D.E."/>
            <person name="Ho Y.S."/>
            <person name="Lightfoot D.J."/>
            <person name="Schmoeckel S.M."/>
            <person name="Li B."/>
            <person name="Borm T.J.A."/>
            <person name="Ohyanagi H."/>
            <person name="Mineta K."/>
            <person name="Michell C.T."/>
            <person name="Saber N."/>
            <person name="Kharbatia N.M."/>
            <person name="Rupper R.R."/>
            <person name="Sharp A.R."/>
            <person name="Dally N."/>
            <person name="Boughton B.A."/>
            <person name="Woo Y.H."/>
            <person name="Gao G."/>
            <person name="Schijlen E.G.W.M."/>
            <person name="Guo X."/>
            <person name="Momin A.A."/>
            <person name="Negrao S."/>
            <person name="Al-Babili S."/>
            <person name="Gehring C."/>
            <person name="Roessner U."/>
            <person name="Jung C."/>
            <person name="Murphy K."/>
            <person name="Arold S.T."/>
            <person name="Gojobori T."/>
            <person name="van der Linden C.G."/>
            <person name="van Loo E.N."/>
            <person name="Jellen E.N."/>
            <person name="Maughan P.J."/>
            <person name="Tester M."/>
        </authorList>
    </citation>
    <scope>NUCLEOTIDE SEQUENCE [LARGE SCALE GENOMIC DNA]</scope>
    <source>
        <strain evidence="3">cv. PI 614886</strain>
    </source>
</reference>
<dbReference type="Pfam" id="PF08590">
    <property type="entry name" value="DUF1771"/>
    <property type="match status" value="1"/>
</dbReference>
<dbReference type="Gramene" id="AUR62000575-RA">
    <property type="protein sequence ID" value="AUR62000575-RA:cds"/>
    <property type="gene ID" value="AUR62000575"/>
</dbReference>
<feature type="region of interest" description="Disordered" evidence="1">
    <location>
        <begin position="1"/>
        <end position="60"/>
    </location>
</feature>
<dbReference type="PANTHER" id="PTHR47812:SF2">
    <property type="entry name" value="SMR (SMALL MUTS RELATED) DOMAIN-CONTAINING PROTEIN"/>
    <property type="match status" value="1"/>
</dbReference>
<evidence type="ECO:0000259" key="2">
    <source>
        <dbReference type="PROSITE" id="PS50828"/>
    </source>
</evidence>
<protein>
    <recommendedName>
        <fullName evidence="2">Smr domain-containing protein</fullName>
    </recommendedName>
</protein>
<reference evidence="3" key="2">
    <citation type="submission" date="2021-03" db="UniProtKB">
        <authorList>
            <consortium name="EnsemblPlants"/>
        </authorList>
    </citation>
    <scope>IDENTIFICATION</scope>
</reference>
<accession>A0A803KNG9</accession>
<dbReference type="EnsemblPlants" id="AUR62000575-RA">
    <property type="protein sequence ID" value="AUR62000575-RA:cds"/>
    <property type="gene ID" value="AUR62000575"/>
</dbReference>
<evidence type="ECO:0000256" key="1">
    <source>
        <dbReference type="SAM" id="MobiDB-lite"/>
    </source>
</evidence>
<dbReference type="AlphaFoldDB" id="A0A803KNG9"/>
<dbReference type="InterPro" id="IPR013899">
    <property type="entry name" value="DUF1771"/>
</dbReference>
<organism evidence="3 4">
    <name type="scientific">Chenopodium quinoa</name>
    <name type="common">Quinoa</name>
    <dbReference type="NCBI Taxonomy" id="63459"/>
    <lineage>
        <taxon>Eukaryota</taxon>
        <taxon>Viridiplantae</taxon>
        <taxon>Streptophyta</taxon>
        <taxon>Embryophyta</taxon>
        <taxon>Tracheophyta</taxon>
        <taxon>Spermatophyta</taxon>
        <taxon>Magnoliopsida</taxon>
        <taxon>eudicotyledons</taxon>
        <taxon>Gunneridae</taxon>
        <taxon>Pentapetalae</taxon>
        <taxon>Caryophyllales</taxon>
        <taxon>Chenopodiaceae</taxon>
        <taxon>Chenopodioideae</taxon>
        <taxon>Atripliceae</taxon>
        <taxon>Chenopodium</taxon>
    </lineage>
</organism>
<sequence>MIASKGDSKMSWRRGKTSGWAAFDQQQRQKDNPDVRPSNEAFPSLSSTVKPEKTFSRNRQRQVKSFSSVILPSLDFAAPLKEDLNCKSSGINSSEGPQVSQISLNNKNDLVSRQLKELFDWADDSLIEDIMASAGGDFDKASSFLKAMVYDQSSPEHENVQMNISSFSIMEPVTNGKLIPAKRDASLKDMSESPKTWSVLKPCVGNNIENVTNDITLSAEKLFDDCMEFNAMLGELTSVPVEPEWEEDDVYLSSRKDAIKMMRFGFLIPAIHVNNAQLILSAKAAARHSKAATNSFLRGDHISAQQFSLKAREEWGAAQSLNAKAACDILSIRNEKNGIWRLDLHGLHASEAVQAVKERLHMIETQMLSEGSRSSELPNRFRTKTEEWCGSYPDGCNNLENSDKRALNRLKPTWLEIITGIGNHSRGGAALPTAVRTFLADNRYRFDEARPGAIMVRPKFRLS</sequence>
<dbReference type="SUPFAM" id="SSF160443">
    <property type="entry name" value="SMR domain-like"/>
    <property type="match status" value="1"/>
</dbReference>
<evidence type="ECO:0000313" key="4">
    <source>
        <dbReference type="Proteomes" id="UP000596660"/>
    </source>
</evidence>
<dbReference type="CDD" id="cd14279">
    <property type="entry name" value="CUE"/>
    <property type="match status" value="1"/>
</dbReference>
<dbReference type="InterPro" id="IPR036063">
    <property type="entry name" value="Smr_dom_sf"/>
</dbReference>
<dbReference type="Gene3D" id="3.30.1370.110">
    <property type="match status" value="1"/>
</dbReference>
<feature type="compositionally biased region" description="Basic and acidic residues" evidence="1">
    <location>
        <begin position="1"/>
        <end position="10"/>
    </location>
</feature>
<keyword evidence="4" id="KW-1185">Reference proteome</keyword>